<reference evidence="5 6" key="1">
    <citation type="submission" date="2024-11" db="EMBL/GenBank/DDBJ databases">
        <title>Chromosome-level genome assembly of the freshwater bivalve Anodonta woodiana.</title>
        <authorList>
            <person name="Chen X."/>
        </authorList>
    </citation>
    <scope>NUCLEOTIDE SEQUENCE [LARGE SCALE GENOMIC DNA]</scope>
    <source>
        <strain evidence="5">MN2024</strain>
        <tissue evidence="5">Gills</tissue>
    </source>
</reference>
<dbReference type="GO" id="GO:0003676">
    <property type="term" value="F:nucleic acid binding"/>
    <property type="evidence" value="ECO:0007669"/>
    <property type="project" value="UniProtKB-UniRule"/>
</dbReference>
<evidence type="ECO:0000313" key="5">
    <source>
        <dbReference type="EMBL" id="KAL3837452.1"/>
    </source>
</evidence>
<dbReference type="EMBL" id="JBJQND010000018">
    <property type="protein sequence ID" value="KAL3837455.1"/>
    <property type="molecule type" value="Genomic_DNA"/>
</dbReference>
<gene>
    <name evidence="5" type="ORF">ACJMK2_022811</name>
</gene>
<feature type="region of interest" description="Disordered" evidence="2">
    <location>
        <begin position="418"/>
        <end position="443"/>
    </location>
</feature>
<keyword evidence="6" id="KW-1185">Reference proteome</keyword>
<dbReference type="PANTHER" id="PTHR15672">
    <property type="entry name" value="CAMP-REGULATED PHOSPHOPROTEIN 21 RELATED R3H DOMAIN CONTAINING PROTEIN"/>
    <property type="match status" value="1"/>
</dbReference>
<feature type="compositionally biased region" description="Low complexity" evidence="2">
    <location>
        <begin position="925"/>
        <end position="954"/>
    </location>
</feature>
<keyword evidence="1" id="KW-0597">Phosphoprotein</keyword>
<dbReference type="SUPFAM" id="SSF82708">
    <property type="entry name" value="R3H domain"/>
    <property type="match status" value="1"/>
</dbReference>
<dbReference type="AlphaFoldDB" id="A0ABD3TK54"/>
<dbReference type="PANTHER" id="PTHR15672:SF8">
    <property type="entry name" value="PROTEIN ENCORE"/>
    <property type="match status" value="1"/>
</dbReference>
<dbReference type="SMART" id="SM00393">
    <property type="entry name" value="R3H"/>
    <property type="match status" value="1"/>
</dbReference>
<feature type="compositionally biased region" description="Acidic residues" evidence="2">
    <location>
        <begin position="25"/>
        <end position="34"/>
    </location>
</feature>
<protein>
    <recommendedName>
        <fullName evidence="7">cAMP-regulated phosphoprotein 21</fullName>
    </recommendedName>
</protein>
<dbReference type="InterPro" id="IPR051937">
    <property type="entry name" value="R3H_domain_containing"/>
</dbReference>
<dbReference type="PROSITE" id="PS51061">
    <property type="entry name" value="R3H"/>
    <property type="match status" value="1"/>
</dbReference>
<feature type="compositionally biased region" description="Low complexity" evidence="2">
    <location>
        <begin position="418"/>
        <end position="432"/>
    </location>
</feature>
<dbReference type="PROSITE" id="PS51673">
    <property type="entry name" value="SUZ"/>
    <property type="match status" value="1"/>
</dbReference>
<feature type="region of interest" description="Disordered" evidence="2">
    <location>
        <begin position="274"/>
        <end position="367"/>
    </location>
</feature>
<feature type="domain" description="R3H" evidence="3">
    <location>
        <begin position="186"/>
        <end position="249"/>
    </location>
</feature>
<feature type="domain" description="SUZ" evidence="4">
    <location>
        <begin position="250"/>
        <end position="318"/>
    </location>
</feature>
<dbReference type="Pfam" id="PF01424">
    <property type="entry name" value="R3H"/>
    <property type="match status" value="1"/>
</dbReference>
<dbReference type="CDD" id="cd02642">
    <property type="entry name" value="R3H_encore_like"/>
    <property type="match status" value="1"/>
</dbReference>
<dbReference type="EMBL" id="JBJQND010000018">
    <property type="protein sequence ID" value="KAL3837452.1"/>
    <property type="molecule type" value="Genomic_DNA"/>
</dbReference>
<dbReference type="Gene3D" id="3.30.1370.50">
    <property type="entry name" value="R3H-like domain"/>
    <property type="match status" value="1"/>
</dbReference>
<feature type="region of interest" description="Disordered" evidence="2">
    <location>
        <begin position="925"/>
        <end position="991"/>
    </location>
</feature>
<feature type="region of interest" description="Disordered" evidence="2">
    <location>
        <begin position="1"/>
        <end position="165"/>
    </location>
</feature>
<feature type="compositionally biased region" description="Basic and acidic residues" evidence="2">
    <location>
        <begin position="276"/>
        <end position="287"/>
    </location>
</feature>
<evidence type="ECO:0008006" key="7">
    <source>
        <dbReference type="Google" id="ProtNLM"/>
    </source>
</evidence>
<feature type="compositionally biased region" description="Polar residues" evidence="2">
    <location>
        <begin position="35"/>
        <end position="44"/>
    </location>
</feature>
<feature type="compositionally biased region" description="Polar residues" evidence="2">
    <location>
        <begin position="52"/>
        <end position="90"/>
    </location>
</feature>
<proteinExistence type="predicted"/>
<accession>A0ABD3TK54</accession>
<feature type="compositionally biased region" description="Basic and acidic residues" evidence="2">
    <location>
        <begin position="297"/>
        <end position="311"/>
    </location>
</feature>
<feature type="compositionally biased region" description="Basic and acidic residues" evidence="2">
    <location>
        <begin position="1"/>
        <end position="13"/>
    </location>
</feature>
<dbReference type="InterPro" id="IPR001374">
    <property type="entry name" value="R3H_dom"/>
</dbReference>
<feature type="region of interest" description="Disordered" evidence="2">
    <location>
        <begin position="531"/>
        <end position="554"/>
    </location>
</feature>
<name>A0ABD3TK54_SINWO</name>
<evidence type="ECO:0000256" key="1">
    <source>
        <dbReference type="ARBA" id="ARBA00022553"/>
    </source>
</evidence>
<dbReference type="Proteomes" id="UP001634394">
    <property type="component" value="Unassembled WGS sequence"/>
</dbReference>
<comment type="caution">
    <text evidence="5">The sequence shown here is derived from an EMBL/GenBank/DDBJ whole genome shotgun (WGS) entry which is preliminary data.</text>
</comment>
<dbReference type="Pfam" id="PF12752">
    <property type="entry name" value="SUZ"/>
    <property type="match status" value="1"/>
</dbReference>
<feature type="compositionally biased region" description="Polar residues" evidence="2">
    <location>
        <begin position="977"/>
        <end position="991"/>
    </location>
</feature>
<organism evidence="5 6">
    <name type="scientific">Sinanodonta woodiana</name>
    <name type="common">Chinese pond mussel</name>
    <name type="synonym">Anodonta woodiana</name>
    <dbReference type="NCBI Taxonomy" id="1069815"/>
    <lineage>
        <taxon>Eukaryota</taxon>
        <taxon>Metazoa</taxon>
        <taxon>Spiralia</taxon>
        <taxon>Lophotrochozoa</taxon>
        <taxon>Mollusca</taxon>
        <taxon>Bivalvia</taxon>
        <taxon>Autobranchia</taxon>
        <taxon>Heteroconchia</taxon>
        <taxon>Palaeoheterodonta</taxon>
        <taxon>Unionida</taxon>
        <taxon>Unionoidea</taxon>
        <taxon>Unionidae</taxon>
        <taxon>Unioninae</taxon>
        <taxon>Sinanodonta</taxon>
    </lineage>
</organism>
<evidence type="ECO:0000256" key="2">
    <source>
        <dbReference type="SAM" id="MobiDB-lite"/>
    </source>
</evidence>
<evidence type="ECO:0000259" key="3">
    <source>
        <dbReference type="PROSITE" id="PS51061"/>
    </source>
</evidence>
<dbReference type="InterPro" id="IPR036867">
    <property type="entry name" value="R3H_dom_sf"/>
</dbReference>
<dbReference type="InterPro" id="IPR024771">
    <property type="entry name" value="SUZ"/>
</dbReference>
<evidence type="ECO:0000259" key="4">
    <source>
        <dbReference type="PROSITE" id="PS51673"/>
    </source>
</evidence>
<feature type="compositionally biased region" description="Low complexity" evidence="2">
    <location>
        <begin position="105"/>
        <end position="128"/>
    </location>
</feature>
<sequence length="1087" mass="117272">MMATEKYEQDKRAMKVPQLRKQPEIEEVEEEEDTSPGSDQSDVTITAGGDTSKPQEGSPESISPDLKTSSDQPNGQNHISPKNKQLTRSQALCEECASPPPDRWTSTASTGSTDSSSSGVGSKSVTSGYCSGSGRLEKDGSQTGSEAGTLSSLSRDSSVDSPYKDSTGIDLEEFIRKTLNKTSKDRSMLLKLETDLTKFIREPKHHYLKFPPMSSYDRMLVHRIAAFFGLDHNVDQTGKCVIVNKTANTRIPEFSFVDNVYTNDAKPKMVLKRGGRSLDERESKGLSKESLAMTRAKSLEERQQKYEEARSRIFTTEEEEEEEQPTGYSREDAPNVGIGSKKIQRPYSLESSYNPDSSGPKKIIMPKANSFGGTGNFPSYIKAPVRGSSLSKADSMNIGTSSLVSPIARGATLAPCGFSDSSSLSGGSNASGQIHSPHSAGSIHLQSTTPKVYWVASDPQTIPPGSIVINPQTGQPYLNTDGTPYRYMPGQPLPQPTVSYSPGPQPVYQLAQEESSSTSELCQPVSVIRLTSQSPSDGSGEPSSMSGATSSHPSQAMVVSNQGLNLPQGYAQHQQQNVYYPASQTLSGQPVRYISYSSPAPVGQVPQGVSVEGQSSGQPYPVGVGPYPAHYVQGYGYPSVHYGGVSQGSDGSACCSQPGTYQTTSQSESASVQGPGYGAYSIQYSQGVAMPYPSGTAGQPAVYYSIHSQSSQPVGYSSYPAPTLYQGTSPPSHTLNAANFHPVGYNLGQAMSYSQAPTSATGPQPVTSQYISYPSYQHRATTPQVVPFPNVHSSMPQNPPQSFQTLFRPSSMQFGVQMQQQQQQPIQVSAAPMPGVVTPSQHGHVTVSAKGLSSYQDNQVPKIESIIENHKEVGSGGAVATTIVTCHPRQPVPINRPPHMTSGDMRLLGQPQLRAQVASAVQFTTPQQQPSQPAQVTPSHHQSLSQYQQQQQPQRVVVESGLTPKPQRVRKSRSREGQISNHNSSTDLTETGNTLEVYDLVSNLRQTDAEKMLKELTSHGARLHFVKKDVKKGSDSNQGDKNNLMISDYAKVLAVFPDKSSALSLLQNHKNNAYKLRVVNESIDGKE</sequence>
<feature type="compositionally biased region" description="Low complexity" evidence="2">
    <location>
        <begin position="150"/>
        <end position="161"/>
    </location>
</feature>
<dbReference type="EMBL" id="JBJQND010000018">
    <property type="protein sequence ID" value="KAL3837457.1"/>
    <property type="molecule type" value="Genomic_DNA"/>
</dbReference>
<evidence type="ECO:0000313" key="6">
    <source>
        <dbReference type="Proteomes" id="UP001634394"/>
    </source>
</evidence>